<dbReference type="InterPro" id="IPR003439">
    <property type="entry name" value="ABC_transporter-like_ATP-bd"/>
</dbReference>
<proteinExistence type="predicted"/>
<dbReference type="Gene3D" id="3.40.50.300">
    <property type="entry name" value="P-loop containing nucleotide triphosphate hydrolases"/>
    <property type="match status" value="1"/>
</dbReference>
<dbReference type="EMBL" id="CCDP010000001">
    <property type="protein sequence ID" value="CDQ39882.1"/>
    <property type="molecule type" value="Genomic_DNA"/>
</dbReference>
<dbReference type="InterPro" id="IPR017871">
    <property type="entry name" value="ABC_transporter-like_CS"/>
</dbReference>
<gene>
    <name evidence="5" type="primary">tcyC</name>
    <name evidence="5" type="ORF">BN990_02199</name>
</gene>
<evidence type="ECO:0000313" key="6">
    <source>
        <dbReference type="Proteomes" id="UP000028875"/>
    </source>
</evidence>
<dbReference type="AlphaFoldDB" id="A0A024QC78"/>
<keyword evidence="2" id="KW-0547">Nucleotide-binding</keyword>
<dbReference type="GO" id="GO:0016887">
    <property type="term" value="F:ATP hydrolysis activity"/>
    <property type="evidence" value="ECO:0007669"/>
    <property type="project" value="InterPro"/>
</dbReference>
<accession>A0A024QC78</accession>
<feature type="domain" description="ABC transporter" evidence="4">
    <location>
        <begin position="2"/>
        <end position="216"/>
    </location>
</feature>
<dbReference type="SMART" id="SM00382">
    <property type="entry name" value="AAA"/>
    <property type="match status" value="1"/>
</dbReference>
<dbReference type="PROSITE" id="PS50893">
    <property type="entry name" value="ABC_TRANSPORTER_2"/>
    <property type="match status" value="1"/>
</dbReference>
<evidence type="ECO:0000313" key="5">
    <source>
        <dbReference type="EMBL" id="CDQ39882.1"/>
    </source>
</evidence>
<dbReference type="PROSITE" id="PS00211">
    <property type="entry name" value="ABC_TRANSPORTER_1"/>
    <property type="match status" value="1"/>
</dbReference>
<keyword evidence="1" id="KW-0813">Transport</keyword>
<sequence>MLQVENLKVNAILEMDQVKIEANKVTCIIGKSGSGKSTFLRLLNQLTSPDEGNIYFKEQDITELDPIQLRRMITMVPQTPVIFPGTVRDNLLVGQTLSGMDPTTDSQLMQVLNRMFLNKSLDMPADDLSGGEKQRLALARAMLLSAEVFLLDEPSSALDNTTATEVIDAFTAFVKESNKTMVMITHDLQLAERIADATIDMNQYSLSLDRKEYSNE</sequence>
<dbReference type="PANTHER" id="PTHR43423">
    <property type="entry name" value="ABC TRANSPORTER I FAMILY MEMBER 17"/>
    <property type="match status" value="1"/>
</dbReference>
<name>A0A024QC78_9BACI</name>
<evidence type="ECO:0000256" key="2">
    <source>
        <dbReference type="ARBA" id="ARBA00022741"/>
    </source>
</evidence>
<dbReference type="InterPro" id="IPR003593">
    <property type="entry name" value="AAA+_ATPase"/>
</dbReference>
<protein>
    <submittedName>
        <fullName evidence="5">L-cystine import ATP-binding protein TcyC</fullName>
    </submittedName>
</protein>
<evidence type="ECO:0000256" key="3">
    <source>
        <dbReference type="ARBA" id="ARBA00022840"/>
    </source>
</evidence>
<dbReference type="SUPFAM" id="SSF52540">
    <property type="entry name" value="P-loop containing nucleoside triphosphate hydrolases"/>
    <property type="match status" value="1"/>
</dbReference>
<evidence type="ECO:0000259" key="4">
    <source>
        <dbReference type="PROSITE" id="PS50893"/>
    </source>
</evidence>
<reference evidence="6" key="2">
    <citation type="submission" date="2014-05" db="EMBL/GenBank/DDBJ databases">
        <title>Draft genome sequence of Virgibacillus massiliensis Vm-5.</title>
        <authorList>
            <person name="Khelaifia S."/>
            <person name="Croce O."/>
            <person name="Lagier J.C."/>
            <person name="Raoult D."/>
        </authorList>
    </citation>
    <scope>NUCLEOTIDE SEQUENCE [LARGE SCALE GENOMIC DNA]</scope>
    <source>
        <strain evidence="6">Vm-5</strain>
    </source>
</reference>
<dbReference type="STRING" id="1462526.BN990_02199"/>
<evidence type="ECO:0000256" key="1">
    <source>
        <dbReference type="ARBA" id="ARBA00022448"/>
    </source>
</evidence>
<comment type="caution">
    <text evidence="5">The sequence shown here is derived from an EMBL/GenBank/DDBJ whole genome shotgun (WGS) entry which is preliminary data.</text>
</comment>
<reference evidence="5 6" key="1">
    <citation type="submission" date="2014-03" db="EMBL/GenBank/DDBJ databases">
        <authorList>
            <person name="Urmite Genomes U."/>
        </authorList>
    </citation>
    <scope>NUCLEOTIDE SEQUENCE [LARGE SCALE GENOMIC DNA]</scope>
    <source>
        <strain evidence="5 6">Vm-5</strain>
    </source>
</reference>
<dbReference type="RefSeq" id="WP_021291340.1">
    <property type="nucleotide sequence ID" value="NZ_BNER01000002.1"/>
</dbReference>
<dbReference type="PANTHER" id="PTHR43423:SF1">
    <property type="entry name" value="ABC TRANSPORTER I FAMILY MEMBER 17"/>
    <property type="match status" value="1"/>
</dbReference>
<organism evidence="5 6">
    <name type="scientific">Virgibacillus massiliensis</name>
    <dbReference type="NCBI Taxonomy" id="1462526"/>
    <lineage>
        <taxon>Bacteria</taxon>
        <taxon>Bacillati</taxon>
        <taxon>Bacillota</taxon>
        <taxon>Bacilli</taxon>
        <taxon>Bacillales</taxon>
        <taxon>Bacillaceae</taxon>
        <taxon>Virgibacillus</taxon>
    </lineage>
</organism>
<dbReference type="Pfam" id="PF00005">
    <property type="entry name" value="ABC_tran"/>
    <property type="match status" value="1"/>
</dbReference>
<dbReference type="eggNOG" id="COG1136">
    <property type="taxonomic scope" value="Bacteria"/>
</dbReference>
<keyword evidence="3 5" id="KW-0067">ATP-binding</keyword>
<keyword evidence="6" id="KW-1185">Reference proteome</keyword>
<dbReference type="Proteomes" id="UP000028875">
    <property type="component" value="Unassembled WGS sequence"/>
</dbReference>
<dbReference type="GO" id="GO:0005524">
    <property type="term" value="F:ATP binding"/>
    <property type="evidence" value="ECO:0007669"/>
    <property type="project" value="UniProtKB-KW"/>
</dbReference>
<dbReference type="InterPro" id="IPR027417">
    <property type="entry name" value="P-loop_NTPase"/>
</dbReference>